<dbReference type="GO" id="GO:0000146">
    <property type="term" value="F:microfilament motor activity"/>
    <property type="evidence" value="ECO:0007669"/>
    <property type="project" value="TreeGrafter"/>
</dbReference>
<feature type="binding site" evidence="8">
    <location>
        <begin position="157"/>
        <end position="164"/>
    </location>
    <ligand>
        <name>ATP</name>
        <dbReference type="ChEBI" id="CHEBI:30616"/>
    </ligand>
</feature>
<dbReference type="FunFam" id="3.40.850.10:FF:000101">
    <property type="entry name" value="Slow myosin heavy chain 2"/>
    <property type="match status" value="1"/>
</dbReference>
<dbReference type="GO" id="GO:0032033">
    <property type="term" value="F:myosin II light chain binding"/>
    <property type="evidence" value="ECO:0007669"/>
    <property type="project" value="EnsemblFungi"/>
</dbReference>
<dbReference type="Proteomes" id="UP000006790">
    <property type="component" value="Chromosome 8"/>
</dbReference>
<keyword evidence="3 8" id="KW-0067">ATP-binding</keyword>
<evidence type="ECO:0000313" key="12">
    <source>
        <dbReference type="Proteomes" id="UP000006790"/>
    </source>
</evidence>
<evidence type="ECO:0000256" key="4">
    <source>
        <dbReference type="ARBA" id="ARBA00023054"/>
    </source>
</evidence>
<dbReference type="RefSeq" id="XP_003648333.1">
    <property type="nucleotide sequence ID" value="XM_003648285.1"/>
</dbReference>
<dbReference type="SUPFAM" id="SSF57997">
    <property type="entry name" value="Tropomyosin"/>
    <property type="match status" value="1"/>
</dbReference>
<sequence length="1854" mass="215652">MSEQCQMTWVPDSEEVFVKGQLISTKTIRNKQNKDENICIVVVNGKEREVREDLTAPVNPSTFDKIDDMSELTHLNEPSVLYNLENRYKDDLIYTYSGLFLVALNPYSNIRIYTQEYVNLYHGSPKEDNKPHIFAVAEQAYRKLLTQKQDQSVLVTGESGAGKTENTKKILQYLASITTDEKLLTVNTESFERKILQSNPILESFGNAQTVRNNNSSRFGKFIKIEFDELGKINGAHIEWYLLEKSRVIQQNVRERNYHVFYQLLSGMTKEELKKIDLISNSISDYAYLRDSNPSIPGVDDCNDFRELLAAFKVVGFSEDDVTDIFKCIAIILHIGNVQFHSDRTEQASIKNDISKLCKLLGVEEAEFKTAVLKPKSKAGKEWVFQAKNAAQSRFILNSLSRSLYEKLFSHIVHRINKNLDHGAVTENYIGLLDIAGFEIFKDNSFEQLCINYTNEKLQQFFNHHMFVLEQNEYLKENIRWDFIDYGKDLQYTIDLIEKKNQPAGILSILDEESILPKSTDESFYSKLMSAWDSNSSKFKRSKLPRCFVLEHYAANVEYNIDGWLSKNKDPLNDNLLSVLTGSSNALISAFYNEHLGRSMSKTASTRHKEQLTVLLEQLSSTDPHFVRCIVPNTKKKAKNFDRKLILDQLRCNGVLEGIRIAREGYPNRIFFKEFYQRYKILSKEYRFSNNSKKNCEVLLSFLRLDPTVYKVGNTKLFFKAGVLAQLESQKEDKIAKIVTKMNSIIQGKIIRASVNQQVQKLQAAKVLSSTFNLYAKLMEDPWYNLYIKIKPMLGSSQSLARSKKIAEQIKQLEKELNVVKGEKKHLETKHINVEKELQEVRALLLTETEKLQNYQRLYESTKKREQELQVAYDEAVKFRDTLKSEESLSQEEYSKFQDDLKQLRNFRDESTAKIKQLESEKAQLLNQIKTMKSEADSGEKYENKYNAEKAALEEELKKLQNELRIKVKKSSDLEAAANNSNVELKTKVQQLERGVSSTSRRLEDLVSENKTLKFELERARKEHQDAHRHLASKTKELARLTERFEVEKAQVTALTKERDSLITGNESITSELRQSRTEANEFKKKFEELKPSAESTKEDLFMPSPSSPGGLINIENKVNILEDELAKERAMNRFLNEKLLSNFHGKGAFHEMQHRDHLDGDDLNNNFEEIKLKLRKTSFRLEKELEEKKELISRLRFTETRLASSSFDNQTICTQLKKLKELVQKSNSNINIEKELEEVDIIEFNHEKLLLEIDFLKRQYEHEKNARVNAEHVASSLHSKFRQIQRSDSVPDIYKLKYEASEERVRALEGKLLQSPRKDKTNTANGEIFLHRESISKYEDELKLHKLENYKLQDYLKECNKQINSLNHDLKISKVTENALREQCSQLEQDLLSTEKQKQLLQSSVKHHQNQYENCINDLHATEAQMRDLVHSLKQSEEDIQTMTDLIQKLRSQNKQKEVLIWDLEKALGHLEGQLGERNIELQKLNSLNQVLSDDLNHFKDRIKVTEDNSKYLAEIGRLKTELDASLRTETELKKEISNLTYHRNAFQADSESKIVNLVQQNSHYEKFLQDLGAQKDASEQVQNALQAKVKSLGLKVDRLNDDLNVLTQEKEKLEQERNYLKAKLQDSNVDFEKSVNDRDNIFNELEFLRESLALQQQQTERNEAFVEKLQEEIQLAKDAFTQEKEKNIELFEENQSLGKSNLQLRQHVEKLEHDLSDTSEKNAWVDRIHELESKLKEESELKFEEMKKSQTLYRTLEELNSAADNQNKAISIAAKDRESVEKQLFEVGGRVEGMEKHILQQDATIKRLEKENIYYKDRVAELEQETYLWKERYKGLSTHRRSMAQPTEEVFI</sequence>
<dbReference type="GO" id="GO:0007015">
    <property type="term" value="P:actin filament organization"/>
    <property type="evidence" value="ECO:0007669"/>
    <property type="project" value="TreeGrafter"/>
</dbReference>
<dbReference type="GO" id="GO:0000142">
    <property type="term" value="C:cellular bud neck contractile ring"/>
    <property type="evidence" value="ECO:0007669"/>
    <property type="project" value="EnsemblFungi"/>
</dbReference>
<dbReference type="InParanoid" id="G8JXE2"/>
<keyword evidence="6 8" id="KW-0505">Motor protein</keyword>
<dbReference type="PANTHER" id="PTHR13140">
    <property type="entry name" value="MYOSIN"/>
    <property type="match status" value="1"/>
</dbReference>
<dbReference type="GO" id="GO:0051015">
    <property type="term" value="F:actin filament binding"/>
    <property type="evidence" value="ECO:0007669"/>
    <property type="project" value="TreeGrafter"/>
</dbReference>
<organism evidence="11 12">
    <name type="scientific">Eremothecium cymbalariae (strain CBS 270.75 / DBVPG 7215 / KCTC 17166 / NRRL Y-17582)</name>
    <name type="common">Yeast</name>
    <dbReference type="NCBI Taxonomy" id="931890"/>
    <lineage>
        <taxon>Eukaryota</taxon>
        <taxon>Fungi</taxon>
        <taxon>Dikarya</taxon>
        <taxon>Ascomycota</taxon>
        <taxon>Saccharomycotina</taxon>
        <taxon>Saccharomycetes</taxon>
        <taxon>Saccharomycetales</taxon>
        <taxon>Saccharomycetaceae</taxon>
        <taxon>Eremothecium</taxon>
    </lineage>
</organism>
<dbReference type="GO" id="GO:1903475">
    <property type="term" value="P:mitotic actomyosin contractile ring assembly"/>
    <property type="evidence" value="ECO:0007669"/>
    <property type="project" value="EnsemblFungi"/>
</dbReference>
<evidence type="ECO:0000313" key="11">
    <source>
        <dbReference type="EMBL" id="AET41516.1"/>
    </source>
</evidence>
<dbReference type="InterPro" id="IPR027417">
    <property type="entry name" value="P-loop_NTPase"/>
</dbReference>
<dbReference type="Gene3D" id="3.40.850.10">
    <property type="entry name" value="Kinesin motor domain"/>
    <property type="match status" value="1"/>
</dbReference>
<feature type="coiled-coil region" evidence="9">
    <location>
        <begin position="1182"/>
        <end position="1267"/>
    </location>
</feature>
<evidence type="ECO:0000256" key="2">
    <source>
        <dbReference type="ARBA" id="ARBA00022741"/>
    </source>
</evidence>
<dbReference type="KEGG" id="erc:Ecym_8231"/>
<evidence type="ECO:0000256" key="3">
    <source>
        <dbReference type="ARBA" id="ARBA00022840"/>
    </source>
</evidence>
<evidence type="ECO:0000256" key="8">
    <source>
        <dbReference type="PROSITE-ProRule" id="PRU00782"/>
    </source>
</evidence>
<dbReference type="GO" id="GO:0016460">
    <property type="term" value="C:myosin II complex"/>
    <property type="evidence" value="ECO:0007669"/>
    <property type="project" value="EnsemblFungi"/>
</dbReference>
<dbReference type="eggNOG" id="KOG0161">
    <property type="taxonomic scope" value="Eukaryota"/>
</dbReference>
<dbReference type="HOGENOM" id="CLU_000192_5_3_1"/>
<feature type="domain" description="Myosin motor" evidence="10">
    <location>
        <begin position="64"/>
        <end position="732"/>
    </location>
</feature>
<feature type="coiled-coil region" evidence="9">
    <location>
        <begin position="803"/>
        <end position="872"/>
    </location>
</feature>
<evidence type="ECO:0000256" key="5">
    <source>
        <dbReference type="ARBA" id="ARBA00023123"/>
    </source>
</evidence>
<dbReference type="FunFam" id="1.10.10.820:FF:000001">
    <property type="entry name" value="Myosin heavy chain"/>
    <property type="match status" value="1"/>
</dbReference>
<keyword evidence="4 9" id="KW-0175">Coiled coil</keyword>
<feature type="coiled-coil region" evidence="9">
    <location>
        <begin position="1793"/>
        <end position="1827"/>
    </location>
</feature>
<dbReference type="FunCoup" id="G8JXE2">
    <property type="interactions" value="404"/>
</dbReference>
<comment type="similarity">
    <text evidence="1 8">Belongs to the TRAFAC class myosin-kinesin ATPase superfamily. Myosin family.</text>
</comment>
<dbReference type="Gene3D" id="1.20.58.530">
    <property type="match status" value="1"/>
</dbReference>
<keyword evidence="2 8" id="KW-0547">Nucleotide-binding</keyword>
<gene>
    <name evidence="11" type="ordered locus">Ecym_8231</name>
</gene>
<dbReference type="EMBL" id="CP002504">
    <property type="protein sequence ID" value="AET41516.1"/>
    <property type="molecule type" value="Genomic_DNA"/>
</dbReference>
<dbReference type="PANTHER" id="PTHR13140:SF857">
    <property type="entry name" value="MYOSIN-11"/>
    <property type="match status" value="1"/>
</dbReference>
<dbReference type="InterPro" id="IPR036961">
    <property type="entry name" value="Kinesin_motor_dom_sf"/>
</dbReference>
<accession>G8JXE2</accession>
<dbReference type="Gene3D" id="1.20.120.720">
    <property type="entry name" value="Myosin VI head, motor domain, U50 subdomain"/>
    <property type="match status" value="1"/>
</dbReference>
<keyword evidence="5 8" id="KW-0518">Myosin</keyword>
<feature type="coiled-coil region" evidence="9">
    <location>
        <begin position="901"/>
        <end position="1086"/>
    </location>
</feature>
<dbReference type="STRING" id="931890.G8JXE2"/>
<name>G8JXE2_ERECY</name>
<reference evidence="12" key="1">
    <citation type="journal article" date="2012" name="G3 (Bethesda)">
        <title>Pichia sorbitophila, an interspecies yeast hybrid reveals early steps of genome resolution following polyploidization.</title>
        <authorList>
            <person name="Leh Louis V."/>
            <person name="Despons L."/>
            <person name="Friedrich A."/>
            <person name="Martin T."/>
            <person name="Durrens P."/>
            <person name="Casaregola S."/>
            <person name="Neuveglise C."/>
            <person name="Fairhead C."/>
            <person name="Marck C."/>
            <person name="Cruz J.A."/>
            <person name="Straub M.L."/>
            <person name="Kugler V."/>
            <person name="Sacerdot C."/>
            <person name="Uzunov Z."/>
            <person name="Thierry A."/>
            <person name="Weiss S."/>
            <person name="Bleykasten C."/>
            <person name="De Montigny J."/>
            <person name="Jacques N."/>
            <person name="Jung P."/>
            <person name="Lemaire M."/>
            <person name="Mallet S."/>
            <person name="Morel G."/>
            <person name="Richard G.F."/>
            <person name="Sarkar A."/>
            <person name="Savel G."/>
            <person name="Schacherer J."/>
            <person name="Seret M.L."/>
            <person name="Talla E."/>
            <person name="Samson G."/>
            <person name="Jubin C."/>
            <person name="Poulain J."/>
            <person name="Vacherie B."/>
            <person name="Barbe V."/>
            <person name="Pelletier E."/>
            <person name="Sherman D.J."/>
            <person name="Westhof E."/>
            <person name="Weissenbach J."/>
            <person name="Baret P.V."/>
            <person name="Wincker P."/>
            <person name="Gaillardin C."/>
            <person name="Dujon B."/>
            <person name="Souciet J.L."/>
        </authorList>
    </citation>
    <scope>NUCLEOTIDE SEQUENCE [LARGE SCALE GENOMIC DNA]</scope>
    <source>
        <strain evidence="12">CBS 270.75 / DBVPG 7215 / KCTC 17166 / NRRL Y-17582</strain>
    </source>
</reference>
<proteinExistence type="inferred from homology"/>
<dbReference type="GO" id="GO:0031671">
    <property type="term" value="P:primary cell septum biogenesis"/>
    <property type="evidence" value="ECO:0007669"/>
    <property type="project" value="EnsemblFungi"/>
</dbReference>
<dbReference type="Gene3D" id="1.10.10.820">
    <property type="match status" value="1"/>
</dbReference>
<dbReference type="FunFam" id="1.20.58.530:FF:000025">
    <property type="entry name" value="Myosin-2 heavy chain"/>
    <property type="match status" value="1"/>
</dbReference>
<dbReference type="GO" id="GO:0000920">
    <property type="term" value="P:septum digestion after cytokinesis"/>
    <property type="evidence" value="ECO:0007669"/>
    <property type="project" value="EnsemblFungi"/>
</dbReference>
<dbReference type="SUPFAM" id="SSF52540">
    <property type="entry name" value="P-loop containing nucleoside triphosphate hydrolases"/>
    <property type="match status" value="1"/>
</dbReference>
<dbReference type="GO" id="GO:0016020">
    <property type="term" value="C:membrane"/>
    <property type="evidence" value="ECO:0007669"/>
    <property type="project" value="TreeGrafter"/>
</dbReference>
<evidence type="ECO:0000256" key="6">
    <source>
        <dbReference type="ARBA" id="ARBA00023175"/>
    </source>
</evidence>
<keyword evidence="7 8" id="KW-0009">Actin-binding</keyword>
<evidence type="ECO:0000256" key="1">
    <source>
        <dbReference type="ARBA" id="ARBA00008314"/>
    </source>
</evidence>
<dbReference type="GeneID" id="11469932"/>
<keyword evidence="12" id="KW-1185">Reference proteome</keyword>
<protein>
    <recommendedName>
        <fullName evidence="10">Myosin motor domain-containing protein</fullName>
    </recommendedName>
</protein>
<evidence type="ECO:0000256" key="7">
    <source>
        <dbReference type="ARBA" id="ARBA00023203"/>
    </source>
</evidence>
<dbReference type="GO" id="GO:0000131">
    <property type="term" value="C:incipient cellular bud site"/>
    <property type="evidence" value="ECO:0007669"/>
    <property type="project" value="EnsemblFungi"/>
</dbReference>
<feature type="coiled-coil region" evidence="9">
    <location>
        <begin position="1112"/>
        <end position="1139"/>
    </location>
</feature>
<dbReference type="GO" id="GO:0005524">
    <property type="term" value="F:ATP binding"/>
    <property type="evidence" value="ECO:0007669"/>
    <property type="project" value="UniProtKB-UniRule"/>
</dbReference>
<dbReference type="Gene3D" id="1.20.5.4820">
    <property type="match status" value="1"/>
</dbReference>
<feature type="region of interest" description="Actin-binding" evidence="8">
    <location>
        <begin position="612"/>
        <end position="634"/>
    </location>
</feature>
<dbReference type="Pfam" id="PF00063">
    <property type="entry name" value="Myosin_head"/>
    <property type="match status" value="1"/>
</dbReference>
<dbReference type="PRINTS" id="PR00193">
    <property type="entry name" value="MYOSINHEAVY"/>
</dbReference>
<dbReference type="GO" id="GO:1902404">
    <property type="term" value="P:mitotic actomyosin contractile ring contraction"/>
    <property type="evidence" value="ECO:0007669"/>
    <property type="project" value="EnsemblFungi"/>
</dbReference>
<dbReference type="PROSITE" id="PS51456">
    <property type="entry name" value="MYOSIN_MOTOR"/>
    <property type="match status" value="1"/>
</dbReference>
<feature type="coiled-coil region" evidence="9">
    <location>
        <begin position="1378"/>
        <end position="1468"/>
    </location>
</feature>
<evidence type="ECO:0000259" key="10">
    <source>
        <dbReference type="PROSITE" id="PS51456"/>
    </source>
</evidence>
<dbReference type="InterPro" id="IPR001609">
    <property type="entry name" value="Myosin_head_motor_dom-like"/>
</dbReference>
<feature type="coiled-coil region" evidence="9">
    <location>
        <begin position="1591"/>
        <end position="1743"/>
    </location>
</feature>
<dbReference type="GO" id="GO:1904498">
    <property type="term" value="P:protein localization to mitotic actomyosin contractile ring"/>
    <property type="evidence" value="ECO:0007669"/>
    <property type="project" value="EnsemblFungi"/>
</dbReference>
<dbReference type="CDD" id="cd01377">
    <property type="entry name" value="MYSc_class_II"/>
    <property type="match status" value="1"/>
</dbReference>
<dbReference type="SMART" id="SM00242">
    <property type="entry name" value="MYSc"/>
    <property type="match status" value="1"/>
</dbReference>
<evidence type="ECO:0000256" key="9">
    <source>
        <dbReference type="SAM" id="Coils"/>
    </source>
</evidence>
<dbReference type="OMA" id="DVRFLHK"/>
<dbReference type="OrthoDB" id="6108017at2759"/>